<dbReference type="CDD" id="cd00858">
    <property type="entry name" value="GlyRS_anticodon"/>
    <property type="match status" value="1"/>
</dbReference>
<dbReference type="Pfam" id="PF00587">
    <property type="entry name" value="tRNA-synt_2b"/>
    <property type="match status" value="1"/>
</dbReference>
<organism evidence="10 11">
    <name type="scientific">Macrococcus equipercicus</name>
    <dbReference type="NCBI Taxonomy" id="69967"/>
    <lineage>
        <taxon>Bacteria</taxon>
        <taxon>Bacillati</taxon>
        <taxon>Bacillota</taxon>
        <taxon>Bacilli</taxon>
        <taxon>Bacillales</taxon>
        <taxon>Staphylococcaceae</taxon>
        <taxon>Macrococcus</taxon>
    </lineage>
</organism>
<comment type="similarity">
    <text evidence="1 8">Belongs to the class-II aminoacyl-tRNA synthetase family.</text>
</comment>
<feature type="binding site" evidence="8">
    <location>
        <begin position="218"/>
        <end position="222"/>
    </location>
    <ligand>
        <name>substrate</name>
    </ligand>
</feature>
<accession>A0A9Q9BLZ1</accession>
<evidence type="ECO:0000256" key="8">
    <source>
        <dbReference type="HAMAP-Rule" id="MF_00253"/>
    </source>
</evidence>
<reference evidence="10" key="1">
    <citation type="submission" date="2021-04" db="EMBL/GenBank/DDBJ databases">
        <title>Complete Genome Sequences of Macrococcus spp. from dog and cattle.</title>
        <authorList>
            <person name="Schwendener S."/>
            <person name="Perreten V."/>
        </authorList>
    </citation>
    <scope>NUCLEOTIDE SEQUENCE</scope>
    <source>
        <strain evidence="10">Epi0143-OL</strain>
    </source>
</reference>
<dbReference type="GO" id="GO:0016740">
    <property type="term" value="F:transferase activity"/>
    <property type="evidence" value="ECO:0007669"/>
    <property type="project" value="UniProtKB-ARBA"/>
</dbReference>
<proteinExistence type="inferred from homology"/>
<feature type="binding site" evidence="8">
    <location>
        <begin position="331"/>
        <end position="334"/>
    </location>
    <ligand>
        <name>ATP</name>
        <dbReference type="ChEBI" id="CHEBI:30616"/>
    </ligand>
</feature>
<feature type="binding site" evidence="8">
    <location>
        <begin position="203"/>
        <end position="205"/>
    </location>
    <ligand>
        <name>ATP</name>
        <dbReference type="ChEBI" id="CHEBI:30616"/>
    </ligand>
</feature>
<evidence type="ECO:0000259" key="9">
    <source>
        <dbReference type="PROSITE" id="PS50862"/>
    </source>
</evidence>
<dbReference type="CDD" id="cd00774">
    <property type="entry name" value="GlyRS-like_core"/>
    <property type="match status" value="1"/>
</dbReference>
<evidence type="ECO:0000256" key="3">
    <source>
        <dbReference type="ARBA" id="ARBA00022598"/>
    </source>
</evidence>
<dbReference type="KEGG" id="mequ:KFV11_06740"/>
<dbReference type="InterPro" id="IPR022961">
    <property type="entry name" value="Gly_tRNA_ligase_bac"/>
</dbReference>
<evidence type="ECO:0000313" key="11">
    <source>
        <dbReference type="Proteomes" id="UP001057381"/>
    </source>
</evidence>
<comment type="function">
    <text evidence="8">Catalyzes the attachment of glycine to tRNA(Gly).</text>
</comment>
<dbReference type="Pfam" id="PF03129">
    <property type="entry name" value="HGTP_anticodon"/>
    <property type="match status" value="1"/>
</dbReference>
<gene>
    <name evidence="8" type="primary">glyQS</name>
    <name evidence="10" type="ORF">KFV11_06740</name>
</gene>
<comment type="catalytic activity">
    <reaction evidence="8">
        <text>tRNA(Gly) + glycine + ATP = glycyl-tRNA(Gly) + AMP + diphosphate</text>
        <dbReference type="Rhea" id="RHEA:16013"/>
        <dbReference type="Rhea" id="RHEA-COMP:9664"/>
        <dbReference type="Rhea" id="RHEA-COMP:9683"/>
        <dbReference type="ChEBI" id="CHEBI:30616"/>
        <dbReference type="ChEBI" id="CHEBI:33019"/>
        <dbReference type="ChEBI" id="CHEBI:57305"/>
        <dbReference type="ChEBI" id="CHEBI:78442"/>
        <dbReference type="ChEBI" id="CHEBI:78522"/>
        <dbReference type="ChEBI" id="CHEBI:456215"/>
        <dbReference type="EC" id="6.1.1.14"/>
    </reaction>
</comment>
<dbReference type="EC" id="6.1.1.14" evidence="8"/>
<dbReference type="NCBIfam" id="TIGR00389">
    <property type="entry name" value="glyS_dimeric"/>
    <property type="match status" value="1"/>
</dbReference>
<name>A0A9Q9BLZ1_9STAP</name>
<dbReference type="GO" id="GO:0140096">
    <property type="term" value="F:catalytic activity, acting on a protein"/>
    <property type="evidence" value="ECO:0007669"/>
    <property type="project" value="UniProtKB-ARBA"/>
</dbReference>
<dbReference type="InterPro" id="IPR036621">
    <property type="entry name" value="Anticodon-bd_dom_sf"/>
</dbReference>
<dbReference type="PRINTS" id="PR01043">
    <property type="entry name" value="TRNASYNTHGLY"/>
</dbReference>
<keyword evidence="5 8" id="KW-0067">ATP-binding</keyword>
<dbReference type="GO" id="GO:0006426">
    <property type="term" value="P:glycyl-tRNA aminoacylation"/>
    <property type="evidence" value="ECO:0007669"/>
    <property type="project" value="UniProtKB-UniRule"/>
</dbReference>
<dbReference type="PANTHER" id="PTHR10745:SF8">
    <property type="entry name" value="DNA POLYMERASE SUBUNIT GAMMA-2, MITOCHONDRIAL"/>
    <property type="match status" value="1"/>
</dbReference>
<dbReference type="HAMAP" id="MF_00253_B">
    <property type="entry name" value="Gly_tRNA_synth_B"/>
    <property type="match status" value="1"/>
</dbReference>
<dbReference type="InterPro" id="IPR006195">
    <property type="entry name" value="aa-tRNA-synth_II"/>
</dbReference>
<dbReference type="NCBIfam" id="NF003211">
    <property type="entry name" value="PRK04173.1"/>
    <property type="match status" value="1"/>
</dbReference>
<keyword evidence="7 8" id="KW-0030">Aminoacyl-tRNA synthetase</keyword>
<feature type="binding site" evidence="8">
    <location>
        <position position="171"/>
    </location>
    <ligand>
        <name>substrate</name>
    </ligand>
</feature>
<dbReference type="GO" id="GO:0004081">
    <property type="term" value="F:bis(5'-nucleosyl)-tetraphosphatase (asymmetrical) activity"/>
    <property type="evidence" value="ECO:0007669"/>
    <property type="project" value="UniProtKB-ARBA"/>
</dbReference>
<dbReference type="InterPro" id="IPR002315">
    <property type="entry name" value="tRNA-synt_gly"/>
</dbReference>
<feature type="binding site" evidence="8">
    <location>
        <begin position="213"/>
        <end position="218"/>
    </location>
    <ligand>
        <name>ATP</name>
        <dbReference type="ChEBI" id="CHEBI:30616"/>
    </ligand>
</feature>
<dbReference type="Gene3D" id="3.40.50.800">
    <property type="entry name" value="Anticodon-binding domain"/>
    <property type="match status" value="1"/>
</dbReference>
<dbReference type="GO" id="GO:0005524">
    <property type="term" value="F:ATP binding"/>
    <property type="evidence" value="ECO:0007669"/>
    <property type="project" value="UniProtKB-UniRule"/>
</dbReference>
<dbReference type="PROSITE" id="PS50862">
    <property type="entry name" value="AA_TRNA_LIGASE_II"/>
    <property type="match status" value="1"/>
</dbReference>
<evidence type="ECO:0000313" key="10">
    <source>
        <dbReference type="EMBL" id="UTH12975.1"/>
    </source>
</evidence>
<evidence type="ECO:0000256" key="2">
    <source>
        <dbReference type="ARBA" id="ARBA00022490"/>
    </source>
</evidence>
<keyword evidence="3 8" id="KW-0436">Ligase</keyword>
<protein>
    <recommendedName>
        <fullName evidence="8">Glycine--tRNA ligase</fullName>
        <ecNumber evidence="8">6.1.1.14</ecNumber>
    </recommendedName>
    <alternativeName>
        <fullName evidence="8">Glycyl-tRNA synthetase</fullName>
        <shortName evidence="8">GlyRS</shortName>
    </alternativeName>
</protein>
<dbReference type="PANTHER" id="PTHR10745">
    <property type="entry name" value="GLYCYL-TRNA SYNTHETASE/DNA POLYMERASE SUBUNIT GAMMA-2"/>
    <property type="match status" value="1"/>
</dbReference>
<feature type="binding site" evidence="8">
    <location>
        <begin position="287"/>
        <end position="288"/>
    </location>
    <ligand>
        <name>ATP</name>
        <dbReference type="ChEBI" id="CHEBI:30616"/>
    </ligand>
</feature>
<feature type="binding site" evidence="8">
    <location>
        <position position="97"/>
    </location>
    <ligand>
        <name>substrate</name>
    </ligand>
</feature>
<dbReference type="SUPFAM" id="SSF55681">
    <property type="entry name" value="Class II aaRS and biotin synthetases"/>
    <property type="match status" value="1"/>
</dbReference>
<dbReference type="InterPro" id="IPR027031">
    <property type="entry name" value="Gly-tRNA_synthase/POLG2"/>
</dbReference>
<evidence type="ECO:0000256" key="1">
    <source>
        <dbReference type="ARBA" id="ARBA00008226"/>
    </source>
</evidence>
<keyword evidence="6 8" id="KW-0648">Protein biosynthesis</keyword>
<dbReference type="InterPro" id="IPR045864">
    <property type="entry name" value="aa-tRNA-synth_II/BPL/LPL"/>
</dbReference>
<dbReference type="GO" id="GO:0015966">
    <property type="term" value="P:diadenosine tetraphosphate biosynthetic process"/>
    <property type="evidence" value="ECO:0007669"/>
    <property type="project" value="UniProtKB-ARBA"/>
</dbReference>
<dbReference type="GO" id="GO:0070062">
    <property type="term" value="C:extracellular exosome"/>
    <property type="evidence" value="ECO:0007669"/>
    <property type="project" value="UniProtKB-ARBA"/>
</dbReference>
<dbReference type="FunFam" id="3.40.50.800:FF:000002">
    <property type="entry name" value="Glycine--tRNA ligase"/>
    <property type="match status" value="1"/>
</dbReference>
<dbReference type="SUPFAM" id="SSF52954">
    <property type="entry name" value="Class II aaRS ABD-related"/>
    <property type="match status" value="1"/>
</dbReference>
<dbReference type="GO" id="GO:0005829">
    <property type="term" value="C:cytosol"/>
    <property type="evidence" value="ECO:0007669"/>
    <property type="project" value="UniProtKB-ARBA"/>
</dbReference>
<dbReference type="GO" id="GO:1990742">
    <property type="term" value="C:microvesicle"/>
    <property type="evidence" value="ECO:0007669"/>
    <property type="project" value="UniProtKB-ARBA"/>
</dbReference>
<dbReference type="EMBL" id="CP073809">
    <property type="protein sequence ID" value="UTH12975.1"/>
    <property type="molecule type" value="Genomic_DNA"/>
</dbReference>
<dbReference type="GO" id="GO:0004820">
    <property type="term" value="F:glycine-tRNA ligase activity"/>
    <property type="evidence" value="ECO:0007669"/>
    <property type="project" value="UniProtKB-UniRule"/>
</dbReference>
<evidence type="ECO:0000256" key="5">
    <source>
        <dbReference type="ARBA" id="ARBA00022840"/>
    </source>
</evidence>
<feature type="binding site" evidence="8">
    <location>
        <begin position="327"/>
        <end position="331"/>
    </location>
    <ligand>
        <name>substrate</name>
    </ligand>
</feature>
<dbReference type="RefSeq" id="WP_254249536.1">
    <property type="nucleotide sequence ID" value="NZ_CP073809.1"/>
</dbReference>
<dbReference type="InterPro" id="IPR033731">
    <property type="entry name" value="GlyRS-like_core"/>
</dbReference>
<dbReference type="InterPro" id="IPR004154">
    <property type="entry name" value="Anticodon-bd"/>
</dbReference>
<comment type="subunit">
    <text evidence="8">Homodimer.</text>
</comment>
<keyword evidence="2 8" id="KW-0963">Cytoplasm</keyword>
<dbReference type="AlphaFoldDB" id="A0A9Q9BLZ1"/>
<feature type="domain" description="Aminoacyl-transfer RNA synthetases class-II family profile" evidence="9">
    <location>
        <begin position="5"/>
        <end position="362"/>
    </location>
</feature>
<comment type="subcellular location">
    <subcellularLocation>
        <location evidence="8">Cytoplasm</location>
    </subcellularLocation>
</comment>
<keyword evidence="4 8" id="KW-0547">Nucleotide-binding</keyword>
<dbReference type="Proteomes" id="UP001057381">
    <property type="component" value="Chromosome"/>
</dbReference>
<dbReference type="Gene3D" id="3.30.930.10">
    <property type="entry name" value="Bira Bifunctional Protein, Domain 2"/>
    <property type="match status" value="1"/>
</dbReference>
<evidence type="ECO:0000256" key="7">
    <source>
        <dbReference type="ARBA" id="ARBA00023146"/>
    </source>
</evidence>
<dbReference type="InterPro" id="IPR002314">
    <property type="entry name" value="aa-tRNA-synt_IIb"/>
</dbReference>
<evidence type="ECO:0000256" key="4">
    <source>
        <dbReference type="ARBA" id="ARBA00022741"/>
    </source>
</evidence>
<evidence type="ECO:0000256" key="6">
    <source>
        <dbReference type="ARBA" id="ARBA00022917"/>
    </source>
</evidence>
<sequence length="459" mass="53286">MTNMDTVVSLAKHRGFVFPGSEIYGGLANTWDYGPLGVELKNNVKKAWWQKFVQQSPYNVGLDAAILMNPRTWEASGHLSNFNDPMIDCKNCKARHRADKLIEDVMQQEDDTFIADGLSFDEMKRLIDDHHIDCPECGAHDYTDIRQFNLMFKTFQGVTESSTNEIFLRPETAQGIFVNYKNVQRSMRKKLPFGIAQVGKSFRNEITPGNFTFRTREFEQMELEFFCKPGTEIEWQNYWKTFAADWLKTLGVKEENTRLRDHDEDELSHYSNATTDIEYRFPFGWGELWGIASRTDFDLKKHMEHSGDDFTYHDPETNEKYVPFCIEPSLGADRVTLAFLCDAFDEEALEGDDKRTVLRFHPALAPYKAAILPLSKKLSKDALQVFEELSADFNIDFDESQSIGKRYRRQDEIGTPYCITFDFDSLEDNQVTVRDRDTMEQVRMPISEVKNFLSEKVKF</sequence>